<accession>A0AAE3JHG2</accession>
<dbReference type="InterPro" id="IPR010181">
    <property type="entry name" value="CGCAxxGCC_motif"/>
</dbReference>
<proteinExistence type="predicted"/>
<evidence type="ECO:0000313" key="2">
    <source>
        <dbReference type="Proteomes" id="UP001198163"/>
    </source>
</evidence>
<dbReference type="Pfam" id="PF09719">
    <property type="entry name" value="C_GCAxxG_C_C"/>
    <property type="match status" value="1"/>
</dbReference>
<dbReference type="EMBL" id="JAINWA010000001">
    <property type="protein sequence ID" value="MCD1653787.1"/>
    <property type="molecule type" value="Genomic_DNA"/>
</dbReference>
<dbReference type="Proteomes" id="UP001198163">
    <property type="component" value="Unassembled WGS sequence"/>
</dbReference>
<keyword evidence="2" id="KW-1185">Reference proteome</keyword>
<organism evidence="1 2">
    <name type="scientific">Teretinema zuelzerae</name>
    <dbReference type="NCBI Taxonomy" id="156"/>
    <lineage>
        <taxon>Bacteria</taxon>
        <taxon>Pseudomonadati</taxon>
        <taxon>Spirochaetota</taxon>
        <taxon>Spirochaetia</taxon>
        <taxon>Spirochaetales</taxon>
        <taxon>Treponemataceae</taxon>
        <taxon>Teretinema</taxon>
    </lineage>
</organism>
<dbReference type="NCBIfam" id="TIGR01909">
    <property type="entry name" value="C_GCAxxG_C_C"/>
    <property type="match status" value="1"/>
</dbReference>
<sequence length="152" mass="16521">MNHGEKAVDFFCRGFNCAQSTAAAFAEEAGMDEKTICTMMAGFGGGVGGSREMCGAATGMVWALGLFFGDYDPHDTEAKTRLYRTVREGIHEFTELFGTTCCRELLAKAGCLPKPDPSVRNAEYYSKRPCAHFVQAAAEIADRLKREQITAG</sequence>
<gene>
    <name evidence="1" type="ORF">K7J14_03620</name>
</gene>
<protein>
    <submittedName>
        <fullName evidence="1">C-GCAxxG-C-C family protein</fullName>
    </submittedName>
</protein>
<name>A0AAE3JHG2_9SPIR</name>
<dbReference type="AlphaFoldDB" id="A0AAE3JHG2"/>
<evidence type="ECO:0000313" key="1">
    <source>
        <dbReference type="EMBL" id="MCD1653787.1"/>
    </source>
</evidence>
<dbReference type="RefSeq" id="WP_230753227.1">
    <property type="nucleotide sequence ID" value="NZ_JAINWA010000001.1"/>
</dbReference>
<reference evidence="1" key="1">
    <citation type="submission" date="2021-08" db="EMBL/GenBank/DDBJ databases">
        <title>Comparative analyses of Brucepasteria parasyntrophica and Teretinema zuelzerae.</title>
        <authorList>
            <person name="Song Y."/>
            <person name="Brune A."/>
        </authorList>
    </citation>
    <scope>NUCLEOTIDE SEQUENCE</scope>
    <source>
        <strain evidence="1">DSM 1903</strain>
    </source>
</reference>
<comment type="caution">
    <text evidence="1">The sequence shown here is derived from an EMBL/GenBank/DDBJ whole genome shotgun (WGS) entry which is preliminary data.</text>
</comment>